<sequence length="33" mass="3903">GYKILGILLLMILVRKERKTKQYDLEKRPEGSL</sequence>
<protein>
    <submittedName>
        <fullName evidence="1">Solute carrier organic anion transporter family, member 2A1</fullName>
    </submittedName>
</protein>
<feature type="non-terminal residue" evidence="1">
    <location>
        <position position="1"/>
    </location>
</feature>
<accession>A0A1A8GYE6</accession>
<gene>
    <name evidence="1" type="primary">SLCO2A1</name>
</gene>
<proteinExistence type="predicted"/>
<evidence type="ECO:0000313" key="1">
    <source>
        <dbReference type="EMBL" id="SBQ76057.1"/>
    </source>
</evidence>
<name>A0A1A8GYE6_9TELE</name>
<organism evidence="1">
    <name type="scientific">Nothobranchius korthausae</name>
    <dbReference type="NCBI Taxonomy" id="1143690"/>
    <lineage>
        <taxon>Eukaryota</taxon>
        <taxon>Metazoa</taxon>
        <taxon>Chordata</taxon>
        <taxon>Craniata</taxon>
        <taxon>Vertebrata</taxon>
        <taxon>Euteleostomi</taxon>
        <taxon>Actinopterygii</taxon>
        <taxon>Neopterygii</taxon>
        <taxon>Teleostei</taxon>
        <taxon>Neoteleostei</taxon>
        <taxon>Acanthomorphata</taxon>
        <taxon>Ovalentaria</taxon>
        <taxon>Atherinomorphae</taxon>
        <taxon>Cyprinodontiformes</taxon>
        <taxon>Nothobranchiidae</taxon>
        <taxon>Nothobranchius</taxon>
    </lineage>
</organism>
<dbReference type="EMBL" id="HAEC01007919">
    <property type="protein sequence ID" value="SBQ76057.1"/>
    <property type="molecule type" value="Transcribed_RNA"/>
</dbReference>
<dbReference type="AlphaFoldDB" id="A0A1A8GYE6"/>
<reference evidence="1" key="1">
    <citation type="submission" date="2016-05" db="EMBL/GenBank/DDBJ databases">
        <authorList>
            <person name="Lavstsen T."/>
            <person name="Jespersen J.S."/>
        </authorList>
    </citation>
    <scope>NUCLEOTIDE SEQUENCE</scope>
    <source>
        <tissue evidence="1">Brain</tissue>
    </source>
</reference>
<reference evidence="1" key="2">
    <citation type="submission" date="2016-06" db="EMBL/GenBank/DDBJ databases">
        <title>The genome of a short-lived fish provides insights into sex chromosome evolution and the genetic control of aging.</title>
        <authorList>
            <person name="Reichwald K."/>
            <person name="Felder M."/>
            <person name="Petzold A."/>
            <person name="Koch P."/>
            <person name="Groth M."/>
            <person name="Platzer M."/>
        </authorList>
    </citation>
    <scope>NUCLEOTIDE SEQUENCE</scope>
    <source>
        <tissue evidence="1">Brain</tissue>
    </source>
</reference>